<evidence type="ECO:0008006" key="4">
    <source>
        <dbReference type="Google" id="ProtNLM"/>
    </source>
</evidence>
<evidence type="ECO:0000313" key="2">
    <source>
        <dbReference type="EMBL" id="GMA92885.1"/>
    </source>
</evidence>
<comment type="caution">
    <text evidence="2">The sequence shown here is derived from an EMBL/GenBank/DDBJ whole genome shotgun (WGS) entry which is preliminary data.</text>
</comment>
<feature type="compositionally biased region" description="Low complexity" evidence="1">
    <location>
        <begin position="160"/>
        <end position="172"/>
    </location>
</feature>
<evidence type="ECO:0000256" key="1">
    <source>
        <dbReference type="SAM" id="MobiDB-lite"/>
    </source>
</evidence>
<protein>
    <recommendedName>
        <fullName evidence="4">DUF937 domain-containing protein</fullName>
    </recommendedName>
</protein>
<name>A0ABQ6K028_9MICO</name>
<gene>
    <name evidence="2" type="ORF">GCM10025869_34140</name>
</gene>
<evidence type="ECO:0000313" key="3">
    <source>
        <dbReference type="Proteomes" id="UP001157069"/>
    </source>
</evidence>
<sequence>MAQYDDLLAQIPIGDIAKQLGIDEDVAEDAVKQVLPGLVGGLKANADEGGQASLERALQKHQGAKLRGVSDVDTADGEKIVKHVFGDKEDAVVSTLAGSSAKSEVTDVIIKKVLPIVAPIVLAWLANKFLGGSSESSSKGSSGGGLGDLLGGLLGGGGSSKSSNSGGPDLGDLLGGLGGLLGGGTK</sequence>
<organism evidence="2 3">
    <name type="scientific">Homoserinibacter gongjuensis</name>
    <dbReference type="NCBI Taxonomy" id="1162968"/>
    <lineage>
        <taxon>Bacteria</taxon>
        <taxon>Bacillati</taxon>
        <taxon>Actinomycetota</taxon>
        <taxon>Actinomycetes</taxon>
        <taxon>Micrococcales</taxon>
        <taxon>Microbacteriaceae</taxon>
        <taxon>Homoserinibacter</taxon>
    </lineage>
</organism>
<dbReference type="Proteomes" id="UP001157069">
    <property type="component" value="Unassembled WGS sequence"/>
</dbReference>
<dbReference type="EMBL" id="BSVA01000001">
    <property type="protein sequence ID" value="GMA92885.1"/>
    <property type="molecule type" value="Genomic_DNA"/>
</dbReference>
<dbReference type="RefSeq" id="WP_284301647.1">
    <property type="nucleotide sequence ID" value="NZ_BSVA01000001.1"/>
</dbReference>
<proteinExistence type="predicted"/>
<reference evidence="3" key="1">
    <citation type="journal article" date="2019" name="Int. J. Syst. Evol. Microbiol.">
        <title>The Global Catalogue of Microorganisms (GCM) 10K type strain sequencing project: providing services to taxonomists for standard genome sequencing and annotation.</title>
        <authorList>
            <consortium name="The Broad Institute Genomics Platform"/>
            <consortium name="The Broad Institute Genome Sequencing Center for Infectious Disease"/>
            <person name="Wu L."/>
            <person name="Ma J."/>
        </authorList>
    </citation>
    <scope>NUCLEOTIDE SEQUENCE [LARGE SCALE GENOMIC DNA]</scope>
    <source>
        <strain evidence="3">NBRC 108755</strain>
    </source>
</reference>
<feature type="region of interest" description="Disordered" evidence="1">
    <location>
        <begin position="157"/>
        <end position="186"/>
    </location>
</feature>
<dbReference type="InterPro" id="IPR009282">
    <property type="entry name" value="DUF937"/>
</dbReference>
<keyword evidence="3" id="KW-1185">Reference proteome</keyword>
<dbReference type="Pfam" id="PF06078">
    <property type="entry name" value="DUF937"/>
    <property type="match status" value="1"/>
</dbReference>
<feature type="compositionally biased region" description="Gly residues" evidence="1">
    <location>
        <begin position="173"/>
        <end position="186"/>
    </location>
</feature>
<accession>A0ABQ6K028</accession>